<keyword evidence="3" id="KW-1185">Reference proteome</keyword>
<dbReference type="HOGENOM" id="CLU_1921129_0_0_1"/>
<name>M4BXR4_HYAAE</name>
<evidence type="ECO:0000256" key="1">
    <source>
        <dbReference type="SAM" id="MobiDB-lite"/>
    </source>
</evidence>
<protein>
    <submittedName>
        <fullName evidence="2">Uncharacterized protein</fullName>
    </submittedName>
</protein>
<feature type="compositionally biased region" description="Basic residues" evidence="1">
    <location>
        <begin position="30"/>
        <end position="41"/>
    </location>
</feature>
<feature type="region of interest" description="Disordered" evidence="1">
    <location>
        <begin position="26"/>
        <end position="49"/>
    </location>
</feature>
<proteinExistence type="predicted"/>
<dbReference type="Proteomes" id="UP000011713">
    <property type="component" value="Unassembled WGS sequence"/>
</dbReference>
<organism evidence="2 3">
    <name type="scientific">Hyaloperonospora arabidopsidis (strain Emoy2)</name>
    <name type="common">Downy mildew agent</name>
    <name type="synonym">Peronospora arabidopsidis</name>
    <dbReference type="NCBI Taxonomy" id="559515"/>
    <lineage>
        <taxon>Eukaryota</taxon>
        <taxon>Sar</taxon>
        <taxon>Stramenopiles</taxon>
        <taxon>Oomycota</taxon>
        <taxon>Peronosporomycetes</taxon>
        <taxon>Peronosporales</taxon>
        <taxon>Peronosporaceae</taxon>
        <taxon>Hyaloperonospora</taxon>
    </lineage>
</organism>
<sequence>MALARARQTRRKRNWPQGRLVTAAVTARPARNRRRRRRSGHGVRTGHYPGRKTIAATAEGAVTCGLAAYAWRAIRLDSSSSAGQIESMAHESRPQRSGVVCHTVMHWSTASFYGTHCNPRHLPPSATSIIKV</sequence>
<reference evidence="3" key="1">
    <citation type="journal article" date="2010" name="Science">
        <title>Signatures of adaptation to obligate biotrophy in the Hyaloperonospora arabidopsidis genome.</title>
        <authorList>
            <person name="Baxter L."/>
            <person name="Tripathy S."/>
            <person name="Ishaque N."/>
            <person name="Boot N."/>
            <person name="Cabral A."/>
            <person name="Kemen E."/>
            <person name="Thines M."/>
            <person name="Ah-Fong A."/>
            <person name="Anderson R."/>
            <person name="Badejoko W."/>
            <person name="Bittner-Eddy P."/>
            <person name="Boore J.L."/>
            <person name="Chibucos M.C."/>
            <person name="Coates M."/>
            <person name="Dehal P."/>
            <person name="Delehaunty K."/>
            <person name="Dong S."/>
            <person name="Downton P."/>
            <person name="Dumas B."/>
            <person name="Fabro G."/>
            <person name="Fronick C."/>
            <person name="Fuerstenberg S.I."/>
            <person name="Fulton L."/>
            <person name="Gaulin E."/>
            <person name="Govers F."/>
            <person name="Hughes L."/>
            <person name="Humphray S."/>
            <person name="Jiang R.H."/>
            <person name="Judelson H."/>
            <person name="Kamoun S."/>
            <person name="Kyung K."/>
            <person name="Meijer H."/>
            <person name="Minx P."/>
            <person name="Morris P."/>
            <person name="Nelson J."/>
            <person name="Phuntumart V."/>
            <person name="Qutob D."/>
            <person name="Rehmany A."/>
            <person name="Rougon-Cardoso A."/>
            <person name="Ryden P."/>
            <person name="Torto-Alalibo T."/>
            <person name="Studholme D."/>
            <person name="Wang Y."/>
            <person name="Win J."/>
            <person name="Wood J."/>
            <person name="Clifton S.W."/>
            <person name="Rogers J."/>
            <person name="Van den Ackerveken G."/>
            <person name="Jones J.D."/>
            <person name="McDowell J.M."/>
            <person name="Beynon J."/>
            <person name="Tyler B.M."/>
        </authorList>
    </citation>
    <scope>NUCLEOTIDE SEQUENCE [LARGE SCALE GENOMIC DNA]</scope>
    <source>
        <strain evidence="3">Emoy2</strain>
    </source>
</reference>
<evidence type="ECO:0000313" key="3">
    <source>
        <dbReference type="Proteomes" id="UP000011713"/>
    </source>
</evidence>
<dbReference type="InParanoid" id="M4BXR4"/>
<accession>M4BXR4</accession>
<dbReference type="VEuPathDB" id="FungiDB:HpaG811345"/>
<evidence type="ECO:0000313" key="2">
    <source>
        <dbReference type="EnsemblProtists" id="HpaP811345"/>
    </source>
</evidence>
<dbReference type="AlphaFoldDB" id="M4BXR4"/>
<dbReference type="EMBL" id="JH598032">
    <property type="status" value="NOT_ANNOTATED_CDS"/>
    <property type="molecule type" value="Genomic_DNA"/>
</dbReference>
<reference evidence="2" key="2">
    <citation type="submission" date="2015-06" db="UniProtKB">
        <authorList>
            <consortium name="EnsemblProtists"/>
        </authorList>
    </citation>
    <scope>IDENTIFICATION</scope>
    <source>
        <strain evidence="2">Emoy2</strain>
    </source>
</reference>
<dbReference type="EnsemblProtists" id="HpaT811345">
    <property type="protein sequence ID" value="HpaP811345"/>
    <property type="gene ID" value="HpaG811345"/>
</dbReference>